<name>A0A6B0UB84_IXORI</name>
<sequence>MFCWTQLFFFSLQKAVGSDLKSKAVTVVDSKLCGRLHFERFTTSAVACMLIRIFCKAPNGTRQIRPSDISMLIMFPICHQRLKQQTFYCTV</sequence>
<dbReference type="AlphaFoldDB" id="A0A6B0UB84"/>
<keyword evidence="1" id="KW-0732">Signal</keyword>
<feature type="signal peptide" evidence="1">
    <location>
        <begin position="1"/>
        <end position="17"/>
    </location>
</feature>
<proteinExistence type="predicted"/>
<evidence type="ECO:0000313" key="2">
    <source>
        <dbReference type="EMBL" id="MXU86397.1"/>
    </source>
</evidence>
<dbReference type="EMBL" id="GIFC01004314">
    <property type="protein sequence ID" value="MXU86397.1"/>
    <property type="molecule type" value="Transcribed_RNA"/>
</dbReference>
<reference evidence="2" key="1">
    <citation type="submission" date="2019-12" db="EMBL/GenBank/DDBJ databases">
        <title>An insight into the sialome of adult female Ixodes ricinus ticks feeding for 6 days.</title>
        <authorList>
            <person name="Perner J."/>
            <person name="Ribeiro J.M.C."/>
        </authorList>
    </citation>
    <scope>NUCLEOTIDE SEQUENCE</scope>
    <source>
        <strain evidence="2">Semi-engorged</strain>
        <tissue evidence="2">Salivary glands</tissue>
    </source>
</reference>
<accession>A0A6B0UB84</accession>
<protein>
    <submittedName>
        <fullName evidence="2">Putative secreted protein</fullName>
    </submittedName>
</protein>
<organism evidence="2">
    <name type="scientific">Ixodes ricinus</name>
    <name type="common">Common tick</name>
    <name type="synonym">Acarus ricinus</name>
    <dbReference type="NCBI Taxonomy" id="34613"/>
    <lineage>
        <taxon>Eukaryota</taxon>
        <taxon>Metazoa</taxon>
        <taxon>Ecdysozoa</taxon>
        <taxon>Arthropoda</taxon>
        <taxon>Chelicerata</taxon>
        <taxon>Arachnida</taxon>
        <taxon>Acari</taxon>
        <taxon>Parasitiformes</taxon>
        <taxon>Ixodida</taxon>
        <taxon>Ixodoidea</taxon>
        <taxon>Ixodidae</taxon>
        <taxon>Ixodinae</taxon>
        <taxon>Ixodes</taxon>
    </lineage>
</organism>
<evidence type="ECO:0000256" key="1">
    <source>
        <dbReference type="SAM" id="SignalP"/>
    </source>
</evidence>
<feature type="chain" id="PRO_5025685062" evidence="1">
    <location>
        <begin position="18"/>
        <end position="91"/>
    </location>
</feature>